<dbReference type="PANTHER" id="PTHR34582">
    <property type="entry name" value="UPF0702 TRANSMEMBRANE PROTEIN YCAP"/>
    <property type="match status" value="1"/>
</dbReference>
<dbReference type="Pfam" id="PF04239">
    <property type="entry name" value="DUF421"/>
    <property type="match status" value="1"/>
</dbReference>
<sequence>METVKELLLVTGRIATIFPLLLLIALYMGKRSIGELPVFDFLVILALGAVVGADIADPKIEHLHTAYAIVVIGLLQRAVSTLAIKWRTFGKWITFEPTVVVHQGHIIKRNLQKVRYSVDNVIQMIREKDVFNLDEVELAVLEANGKLTLYKKASKTAVTAEDLGVAKSYSGLAYPLIVDGNVLKEVLAYMKKDMQWLETQLKAKGASVKDIFFASINDQLELHISLHSHGPVPPMLH</sequence>
<dbReference type="OrthoDB" id="9778331at2"/>
<dbReference type="GO" id="GO:0005886">
    <property type="term" value="C:plasma membrane"/>
    <property type="evidence" value="ECO:0007669"/>
    <property type="project" value="UniProtKB-SubCell"/>
</dbReference>
<evidence type="ECO:0000259" key="8">
    <source>
        <dbReference type="Pfam" id="PF04239"/>
    </source>
</evidence>
<evidence type="ECO:0000256" key="3">
    <source>
        <dbReference type="ARBA" id="ARBA00022475"/>
    </source>
</evidence>
<dbReference type="RefSeq" id="WP_038700593.1">
    <property type="nucleotide sequence ID" value="NZ_CP009286.1"/>
</dbReference>
<dbReference type="PANTHER" id="PTHR34582:SF6">
    <property type="entry name" value="UPF0702 TRANSMEMBRANE PROTEIN YCAP"/>
    <property type="match status" value="1"/>
</dbReference>
<dbReference type="InterPro" id="IPR007353">
    <property type="entry name" value="DUF421"/>
</dbReference>
<evidence type="ECO:0000256" key="6">
    <source>
        <dbReference type="ARBA" id="ARBA00023136"/>
    </source>
</evidence>
<evidence type="ECO:0000313" key="10">
    <source>
        <dbReference type="Proteomes" id="UP000029507"/>
    </source>
</evidence>
<dbReference type="InterPro" id="IPR023090">
    <property type="entry name" value="UPF0702_alpha/beta_dom_sf"/>
</dbReference>
<name>A0A089LTP3_9BACL</name>
<evidence type="ECO:0000256" key="4">
    <source>
        <dbReference type="ARBA" id="ARBA00022692"/>
    </source>
</evidence>
<dbReference type="EMBL" id="CP009286">
    <property type="protein sequence ID" value="AIQ63480.1"/>
    <property type="molecule type" value="Genomic_DNA"/>
</dbReference>
<feature type="transmembrane region" description="Helical" evidence="7">
    <location>
        <begin position="6"/>
        <end position="29"/>
    </location>
</feature>
<keyword evidence="10" id="KW-1185">Reference proteome</keyword>
<evidence type="ECO:0000256" key="7">
    <source>
        <dbReference type="SAM" id="Phobius"/>
    </source>
</evidence>
<evidence type="ECO:0000256" key="2">
    <source>
        <dbReference type="ARBA" id="ARBA00006448"/>
    </source>
</evidence>
<dbReference type="AlphaFoldDB" id="A0A089LTP3"/>
<comment type="similarity">
    <text evidence="2">Belongs to the UPF0702 family.</text>
</comment>
<dbReference type="KEGG" id="pste:PSTEL_10720"/>
<protein>
    <recommendedName>
        <fullName evidence="8">YetF C-terminal domain-containing protein</fullName>
    </recommendedName>
</protein>
<comment type="subcellular location">
    <subcellularLocation>
        <location evidence="1">Cell membrane</location>
        <topology evidence="1">Multi-pass membrane protein</topology>
    </subcellularLocation>
</comment>
<organism evidence="9 10">
    <name type="scientific">Paenibacillus stellifer</name>
    <dbReference type="NCBI Taxonomy" id="169760"/>
    <lineage>
        <taxon>Bacteria</taxon>
        <taxon>Bacillati</taxon>
        <taxon>Bacillota</taxon>
        <taxon>Bacilli</taxon>
        <taxon>Bacillales</taxon>
        <taxon>Paenibacillaceae</taxon>
        <taxon>Paenibacillus</taxon>
    </lineage>
</organism>
<feature type="domain" description="YetF C-terminal" evidence="8">
    <location>
        <begin position="85"/>
        <end position="216"/>
    </location>
</feature>
<evidence type="ECO:0000256" key="1">
    <source>
        <dbReference type="ARBA" id="ARBA00004651"/>
    </source>
</evidence>
<dbReference type="HOGENOM" id="CLU_077149_0_2_9"/>
<keyword evidence="4 7" id="KW-0812">Transmembrane</keyword>
<accession>A0A089LTP3</accession>
<keyword evidence="6 7" id="KW-0472">Membrane</keyword>
<dbReference type="Gene3D" id="3.30.240.20">
    <property type="entry name" value="bsu07140 like domains"/>
    <property type="match status" value="2"/>
</dbReference>
<reference evidence="9 10" key="1">
    <citation type="submission" date="2014-08" db="EMBL/GenBank/DDBJ databases">
        <title>Comparative genomics of the Paenibacillus odorifer group.</title>
        <authorList>
            <person name="den Bakker H.C."/>
            <person name="Tsai Y.-C."/>
            <person name="Martin N."/>
            <person name="Korlach J."/>
            <person name="Wiedmann M."/>
        </authorList>
    </citation>
    <scope>NUCLEOTIDE SEQUENCE [LARGE SCALE GENOMIC DNA]</scope>
    <source>
        <strain evidence="9 10">DSM 14472</strain>
    </source>
</reference>
<dbReference type="Proteomes" id="UP000029507">
    <property type="component" value="Chromosome"/>
</dbReference>
<keyword evidence="5 7" id="KW-1133">Transmembrane helix</keyword>
<dbReference type="STRING" id="169760.PSTEL_10720"/>
<keyword evidence="3" id="KW-1003">Cell membrane</keyword>
<gene>
    <name evidence="9" type="ORF">PSTEL_10720</name>
</gene>
<evidence type="ECO:0000256" key="5">
    <source>
        <dbReference type="ARBA" id="ARBA00022989"/>
    </source>
</evidence>
<proteinExistence type="inferred from homology"/>
<evidence type="ECO:0000313" key="9">
    <source>
        <dbReference type="EMBL" id="AIQ63480.1"/>
    </source>
</evidence>